<evidence type="ECO:0000313" key="1">
    <source>
        <dbReference type="EMBL" id="MFB2898708.1"/>
    </source>
</evidence>
<name>A0ABV4Y3X1_9CYAN</name>
<dbReference type="RefSeq" id="WP_413268301.1">
    <property type="nucleotide sequence ID" value="NZ_JBHFNR010000301.1"/>
</dbReference>
<organism evidence="1 2">
    <name type="scientific">Floridaenema flaviceps BLCC-F50</name>
    <dbReference type="NCBI Taxonomy" id="3153642"/>
    <lineage>
        <taxon>Bacteria</taxon>
        <taxon>Bacillati</taxon>
        <taxon>Cyanobacteriota</taxon>
        <taxon>Cyanophyceae</taxon>
        <taxon>Oscillatoriophycideae</taxon>
        <taxon>Aerosakkonematales</taxon>
        <taxon>Aerosakkonemataceae</taxon>
        <taxon>Floridanema</taxon>
        <taxon>Floridanema flaviceps</taxon>
    </lineage>
</organism>
<accession>A0ABV4Y3X1</accession>
<reference evidence="1 2" key="1">
    <citation type="submission" date="2024-09" db="EMBL/GenBank/DDBJ databases">
        <title>Floridaenema gen nov. (Aerosakkonemataceae, Aerosakkonematales ord. nov., Cyanobacteria) from benthic tropical and subtropical fresh waters, with the description of four new species.</title>
        <authorList>
            <person name="Moretto J.A."/>
            <person name="Berthold D.E."/>
            <person name="Lefler F.W."/>
            <person name="Huang I.-S."/>
            <person name="Laughinghouse H. IV."/>
        </authorList>
    </citation>
    <scope>NUCLEOTIDE SEQUENCE [LARGE SCALE GENOMIC DNA]</scope>
    <source>
        <strain evidence="1 2">BLCC-F50</strain>
    </source>
</reference>
<evidence type="ECO:0000313" key="2">
    <source>
        <dbReference type="Proteomes" id="UP001576784"/>
    </source>
</evidence>
<gene>
    <name evidence="1" type="ORF">ACE1CI_37820</name>
</gene>
<protein>
    <submittedName>
        <fullName evidence="1">Uncharacterized protein</fullName>
    </submittedName>
</protein>
<sequence length="85" mass="9549">MTVFPYDQFAKDYLKELLSPLGEVETSRNIAGEVREIDVWFAPKGEIAPTTQLGLLGRLAATAAIFEPYRNAIKWVQINKVIIVI</sequence>
<proteinExistence type="predicted"/>
<dbReference type="EMBL" id="JBHFNR010000301">
    <property type="protein sequence ID" value="MFB2898708.1"/>
    <property type="molecule type" value="Genomic_DNA"/>
</dbReference>
<keyword evidence="2" id="KW-1185">Reference proteome</keyword>
<dbReference type="Proteomes" id="UP001576784">
    <property type="component" value="Unassembled WGS sequence"/>
</dbReference>
<comment type="caution">
    <text evidence="1">The sequence shown here is derived from an EMBL/GenBank/DDBJ whole genome shotgun (WGS) entry which is preliminary data.</text>
</comment>